<evidence type="ECO:0000313" key="11">
    <source>
        <dbReference type="Proteomes" id="UP000075230"/>
    </source>
</evidence>
<dbReference type="GO" id="GO:0000981">
    <property type="term" value="F:DNA-binding transcription factor activity, RNA polymerase II-specific"/>
    <property type="evidence" value="ECO:0007669"/>
    <property type="project" value="InterPro"/>
</dbReference>
<protein>
    <recommendedName>
        <fullName evidence="9">Zn(2)-C6 fungal-type domain-containing protein</fullName>
    </recommendedName>
</protein>
<feature type="region of interest" description="Disordered" evidence="8">
    <location>
        <begin position="101"/>
        <end position="122"/>
    </location>
</feature>
<sequence>MAPSTATPTDLHRASVACLQCRKAKVRCLVTQRLDQCNRCLANNTGCVFTQAKRTRARPQPYPQPPLPPDVEETTNDGDVDDQNDGTRVLETSHSATVTINQSGLGPAKAPTQVPPADNDHGLPEKPGPIITDAIRSRLIATLSSIRNYRGAPFSFITAEGSPVQHQRSESPRTPHSLTLSSLLRPLNSINDTIPTTNNANQSPTSSIKMPSYVVSMTLGHAISDPIDGGILTLQASKGFYEYFLVHMNAKWEYILDPRDDTHDDVRRHSPLLFTTVLFCSSKFAGFVEGRIVSDTDPFLQTRLCSLARNLVIKTLAEGNRSIETMQALYLLACWKDGDDDVSYLHSGYAFRVLQDMDLRGNDAGSREMARRRRIWLALYRQDKQQSLFFMRRSSFHQGDEAFFLSDNADVDTLLIDTISRCSADLRRIQSKLRGLVENTSSLMLPCLEDLVEEEISTWRSKWNHLVNWDRVGGSGDIPSVDHAMLFPERHHLQTTLQLLEQSVRLNVAAAMLRQSLVVSLSPSSRPVPCHQVPHLDIDLSALRRDRCYNLAGLRSGIEGAFGTLRALLSIPQDDLRRAPDAILLLAPSAALFLCLLLCLPDSGMLGPSFQRKAASFICRIAQYMAGSVRSHNDSLVLHSAYLDSVVNLLGVPAPENRHPSVYVEELDAQHMHASQIDLDIEYTTNQPTQGLADNIGAGDANAGYNDDGINGLFGDAEQNIPRQSLVNLLGGDLFWDIPATTSNVSLNH</sequence>
<dbReference type="Pfam" id="PF04082">
    <property type="entry name" value="Fungal_trans"/>
    <property type="match status" value="1"/>
</dbReference>
<keyword evidence="5" id="KW-0238">DNA-binding</keyword>
<feature type="region of interest" description="Disordered" evidence="8">
    <location>
        <begin position="53"/>
        <end position="86"/>
    </location>
</feature>
<dbReference type="GO" id="GO:0008270">
    <property type="term" value="F:zinc ion binding"/>
    <property type="evidence" value="ECO:0007669"/>
    <property type="project" value="InterPro"/>
</dbReference>
<evidence type="ECO:0000256" key="1">
    <source>
        <dbReference type="ARBA" id="ARBA00004123"/>
    </source>
</evidence>
<accession>A0A146F6Y4</accession>
<dbReference type="SMART" id="SM00066">
    <property type="entry name" value="GAL4"/>
    <property type="match status" value="1"/>
</dbReference>
<evidence type="ECO:0000256" key="4">
    <source>
        <dbReference type="ARBA" id="ARBA00023015"/>
    </source>
</evidence>
<dbReference type="Gene3D" id="4.10.240.10">
    <property type="entry name" value="Zn(2)-C6 fungal-type DNA-binding domain"/>
    <property type="match status" value="1"/>
</dbReference>
<dbReference type="CDD" id="cd00067">
    <property type="entry name" value="GAL4"/>
    <property type="match status" value="1"/>
</dbReference>
<evidence type="ECO:0000256" key="3">
    <source>
        <dbReference type="ARBA" id="ARBA00022833"/>
    </source>
</evidence>
<reference evidence="11" key="2">
    <citation type="submission" date="2016-02" db="EMBL/GenBank/DDBJ databases">
        <title>Genome sequencing of Aspergillus luchuensis NBRC 4314.</title>
        <authorList>
            <person name="Yamada O."/>
        </authorList>
    </citation>
    <scope>NUCLEOTIDE SEQUENCE [LARGE SCALE GENOMIC DNA]</scope>
    <source>
        <strain evidence="11">RIB 2604</strain>
    </source>
</reference>
<keyword evidence="4" id="KW-0805">Transcription regulation</keyword>
<evidence type="ECO:0000313" key="10">
    <source>
        <dbReference type="EMBL" id="GAT21766.1"/>
    </source>
</evidence>
<comment type="subcellular location">
    <subcellularLocation>
        <location evidence="1">Nucleus</location>
    </subcellularLocation>
</comment>
<dbReference type="InterPro" id="IPR051089">
    <property type="entry name" value="prtT"/>
</dbReference>
<proteinExistence type="predicted"/>
<evidence type="ECO:0000256" key="6">
    <source>
        <dbReference type="ARBA" id="ARBA00023163"/>
    </source>
</evidence>
<keyword evidence="6" id="KW-0804">Transcription</keyword>
<evidence type="ECO:0000259" key="9">
    <source>
        <dbReference type="PROSITE" id="PS50048"/>
    </source>
</evidence>
<keyword evidence="3" id="KW-0862">Zinc</keyword>
<dbReference type="GO" id="GO:0009893">
    <property type="term" value="P:positive regulation of metabolic process"/>
    <property type="evidence" value="ECO:0007669"/>
    <property type="project" value="UniProtKB-ARBA"/>
</dbReference>
<evidence type="ECO:0000256" key="8">
    <source>
        <dbReference type="SAM" id="MobiDB-lite"/>
    </source>
</evidence>
<dbReference type="InterPro" id="IPR007219">
    <property type="entry name" value="XnlR_reg_dom"/>
</dbReference>
<reference evidence="10 11" key="1">
    <citation type="journal article" date="2016" name="DNA Res.">
        <title>Genome sequence of Aspergillus luchuensis NBRC 4314.</title>
        <authorList>
            <person name="Yamada O."/>
            <person name="Machida M."/>
            <person name="Hosoyama A."/>
            <person name="Goto M."/>
            <person name="Takahashi T."/>
            <person name="Futagami T."/>
            <person name="Yamagata Y."/>
            <person name="Takeuchi M."/>
            <person name="Kobayashi T."/>
            <person name="Koike H."/>
            <person name="Abe K."/>
            <person name="Asai K."/>
            <person name="Arita M."/>
            <person name="Fujita N."/>
            <person name="Fukuda K."/>
            <person name="Higa K."/>
            <person name="Horikawa H."/>
            <person name="Ishikawa T."/>
            <person name="Jinno K."/>
            <person name="Kato Y."/>
            <person name="Kirimura K."/>
            <person name="Mizutani O."/>
            <person name="Nakasone K."/>
            <person name="Sano M."/>
            <person name="Shiraishi Y."/>
            <person name="Tsukahara M."/>
            <person name="Gomi K."/>
        </authorList>
    </citation>
    <scope>NUCLEOTIDE SEQUENCE [LARGE SCALE GENOMIC DNA]</scope>
    <source>
        <strain evidence="10 11">RIB 2604</strain>
    </source>
</reference>
<dbReference type="GO" id="GO:0006351">
    <property type="term" value="P:DNA-templated transcription"/>
    <property type="evidence" value="ECO:0007669"/>
    <property type="project" value="InterPro"/>
</dbReference>
<evidence type="ECO:0000256" key="5">
    <source>
        <dbReference type="ARBA" id="ARBA00023125"/>
    </source>
</evidence>
<evidence type="ECO:0000256" key="2">
    <source>
        <dbReference type="ARBA" id="ARBA00022723"/>
    </source>
</evidence>
<dbReference type="PANTHER" id="PTHR31845:SF19">
    <property type="entry name" value="TRANSCRIPTION FACTOR DOMAIN-CONTAINING PROTEIN"/>
    <property type="match status" value="1"/>
</dbReference>
<dbReference type="Proteomes" id="UP000075230">
    <property type="component" value="Unassembled WGS sequence"/>
</dbReference>
<dbReference type="SUPFAM" id="SSF57701">
    <property type="entry name" value="Zn2/Cys6 DNA-binding domain"/>
    <property type="match status" value="1"/>
</dbReference>
<organism evidence="10 11">
    <name type="scientific">Aspergillus kawachii</name>
    <name type="common">White koji mold</name>
    <name type="synonym">Aspergillus awamori var. kawachi</name>
    <dbReference type="NCBI Taxonomy" id="1069201"/>
    <lineage>
        <taxon>Eukaryota</taxon>
        <taxon>Fungi</taxon>
        <taxon>Dikarya</taxon>
        <taxon>Ascomycota</taxon>
        <taxon>Pezizomycotina</taxon>
        <taxon>Eurotiomycetes</taxon>
        <taxon>Eurotiomycetidae</taxon>
        <taxon>Eurotiales</taxon>
        <taxon>Aspergillaceae</taxon>
        <taxon>Aspergillus</taxon>
        <taxon>Aspergillus subgen. Circumdati</taxon>
    </lineage>
</organism>
<gene>
    <name evidence="10" type="ORF">RIB2604_01100090</name>
</gene>
<dbReference type="GO" id="GO:0000976">
    <property type="term" value="F:transcription cis-regulatory region binding"/>
    <property type="evidence" value="ECO:0007669"/>
    <property type="project" value="TreeGrafter"/>
</dbReference>
<dbReference type="Pfam" id="PF00172">
    <property type="entry name" value="Zn_clus"/>
    <property type="match status" value="1"/>
</dbReference>
<feature type="compositionally biased region" description="Pro residues" evidence="8">
    <location>
        <begin position="60"/>
        <end position="69"/>
    </location>
</feature>
<dbReference type="CDD" id="cd12148">
    <property type="entry name" value="fungal_TF_MHR"/>
    <property type="match status" value="1"/>
</dbReference>
<evidence type="ECO:0000256" key="7">
    <source>
        <dbReference type="ARBA" id="ARBA00023242"/>
    </source>
</evidence>
<feature type="domain" description="Zn(2)-C6 fungal-type" evidence="9">
    <location>
        <begin position="17"/>
        <end position="49"/>
    </location>
</feature>
<dbReference type="InterPro" id="IPR001138">
    <property type="entry name" value="Zn2Cys6_DnaBD"/>
</dbReference>
<dbReference type="InterPro" id="IPR036864">
    <property type="entry name" value="Zn2-C6_fun-type_DNA-bd_sf"/>
</dbReference>
<dbReference type="GO" id="GO:0005634">
    <property type="term" value="C:nucleus"/>
    <property type="evidence" value="ECO:0007669"/>
    <property type="project" value="UniProtKB-SubCell"/>
</dbReference>
<comment type="caution">
    <text evidence="10">The sequence shown here is derived from an EMBL/GenBank/DDBJ whole genome shotgun (WGS) entry which is preliminary data.</text>
</comment>
<name>A0A146F6Y4_ASPKA</name>
<dbReference type="PANTHER" id="PTHR31845">
    <property type="entry name" value="FINGER DOMAIN PROTEIN, PUTATIVE-RELATED"/>
    <property type="match status" value="1"/>
</dbReference>
<dbReference type="AlphaFoldDB" id="A0A146F6Y4"/>
<dbReference type="PROSITE" id="PS50048">
    <property type="entry name" value="ZN2_CY6_FUNGAL_2"/>
    <property type="match status" value="1"/>
</dbReference>
<keyword evidence="7" id="KW-0539">Nucleus</keyword>
<keyword evidence="2" id="KW-0479">Metal-binding</keyword>
<dbReference type="PROSITE" id="PS00463">
    <property type="entry name" value="ZN2_CY6_FUNGAL_1"/>
    <property type="match status" value="1"/>
</dbReference>
<dbReference type="EMBL" id="BCWF01000011">
    <property type="protein sequence ID" value="GAT21766.1"/>
    <property type="molecule type" value="Genomic_DNA"/>
</dbReference>
<feature type="compositionally biased region" description="Acidic residues" evidence="8">
    <location>
        <begin position="70"/>
        <end position="84"/>
    </location>
</feature>